<protein>
    <submittedName>
        <fullName evidence="1">Uncharacterized protein</fullName>
    </submittedName>
</protein>
<reference evidence="1" key="1">
    <citation type="submission" date="2016-09" db="EMBL/GenBank/DDBJ databases">
        <title>Whole Genome Sequencing of Salmonella enterica subsp. enterica serovar Nottingham.</title>
        <authorList>
            <person name="Zheng J."/>
            <person name="Wang H."/>
        </authorList>
    </citation>
    <scope>NUCLEOTIDE SEQUENCE [LARGE SCALE GENOMIC DNA]</scope>
    <source>
        <strain evidence="1">CFSAN055411</strain>
    </source>
</reference>
<dbReference type="Proteomes" id="UP000852880">
    <property type="component" value="Unassembled WGS sequence"/>
</dbReference>
<proteinExistence type="predicted"/>
<sequence>MSDNVQDKDFDLAAFLLAGNIMVTLVEKGVIDMREASSVIQNTQSALKNSELYKKEIDETASDYITRLFTLLWDTHPRPYSLTTEHKPGKE</sequence>
<dbReference type="EMBL" id="MJEL01000009">
    <property type="protein sequence ID" value="OEH98430.1"/>
    <property type="molecule type" value="Genomic_DNA"/>
</dbReference>
<gene>
    <name evidence="1" type="ORF">BH006_17365</name>
</gene>
<evidence type="ECO:0000313" key="1">
    <source>
        <dbReference type="EMBL" id="OEH98430.1"/>
    </source>
</evidence>
<comment type="caution">
    <text evidence="1">The sequence shown here is derived from an EMBL/GenBank/DDBJ whole genome shotgun (WGS) entry which is preliminary data.</text>
</comment>
<organism evidence="1">
    <name type="scientific">Salmonella enterica</name>
    <name type="common">Salmonella choleraesuis</name>
    <dbReference type="NCBI Taxonomy" id="28901"/>
    <lineage>
        <taxon>Bacteria</taxon>
        <taxon>Pseudomonadati</taxon>
        <taxon>Pseudomonadota</taxon>
        <taxon>Gammaproteobacteria</taxon>
        <taxon>Enterobacterales</taxon>
        <taxon>Enterobacteriaceae</taxon>
        <taxon>Salmonella</taxon>
    </lineage>
</organism>
<dbReference type="AlphaFoldDB" id="A0A3F3IFE2"/>
<accession>A0A3F3IFE2</accession>
<name>A0A3F3IFE2_SALER</name>